<feature type="transmembrane region" description="Helical" evidence="8">
    <location>
        <begin position="24"/>
        <end position="47"/>
    </location>
</feature>
<dbReference type="InterPro" id="IPR003593">
    <property type="entry name" value="AAA+_ATPase"/>
</dbReference>
<keyword evidence="5 11" id="KW-0067">ATP-binding</keyword>
<evidence type="ECO:0000256" key="7">
    <source>
        <dbReference type="ARBA" id="ARBA00023136"/>
    </source>
</evidence>
<evidence type="ECO:0000256" key="1">
    <source>
        <dbReference type="ARBA" id="ARBA00004651"/>
    </source>
</evidence>
<keyword evidence="7 8" id="KW-0472">Membrane</keyword>
<feature type="transmembrane region" description="Helical" evidence="8">
    <location>
        <begin position="265"/>
        <end position="290"/>
    </location>
</feature>
<dbReference type="SUPFAM" id="SSF90123">
    <property type="entry name" value="ABC transporter transmembrane region"/>
    <property type="match status" value="1"/>
</dbReference>
<dbReference type="PROSITE" id="PS00211">
    <property type="entry name" value="ABC_TRANSPORTER_1"/>
    <property type="match status" value="1"/>
</dbReference>
<dbReference type="InterPro" id="IPR039421">
    <property type="entry name" value="Type_1_exporter"/>
</dbReference>
<dbReference type="GO" id="GO:0005886">
    <property type="term" value="C:plasma membrane"/>
    <property type="evidence" value="ECO:0007669"/>
    <property type="project" value="UniProtKB-SubCell"/>
</dbReference>
<dbReference type="GO" id="GO:0016887">
    <property type="term" value="F:ATP hydrolysis activity"/>
    <property type="evidence" value="ECO:0007669"/>
    <property type="project" value="InterPro"/>
</dbReference>
<dbReference type="PANTHER" id="PTHR24221:SF654">
    <property type="entry name" value="ATP-BINDING CASSETTE SUB-FAMILY B MEMBER 6"/>
    <property type="match status" value="1"/>
</dbReference>
<dbReference type="SUPFAM" id="SSF52540">
    <property type="entry name" value="P-loop containing nucleoside triphosphate hydrolases"/>
    <property type="match status" value="1"/>
</dbReference>
<reference evidence="11 12" key="1">
    <citation type="journal article" date="2015" name="Genome Announc.">
        <title>Complete Genome Sequence of Spiroplasma turonicum Strain Tab4cT, a Parasite of a Horse Fly, Haematopota sp. (Diptera: Tabanidae).</title>
        <authorList>
            <person name="Davis R.E."/>
            <person name="Shao J."/>
            <person name="Zhao Y."/>
            <person name="Gasparich G.E."/>
            <person name="Gaynor B.J."/>
            <person name="Donofrio N."/>
        </authorList>
    </citation>
    <scope>NUCLEOTIDE SEQUENCE [LARGE SCALE GENOMIC DNA]</scope>
    <source>
        <strain evidence="11 12">Tab4c</strain>
    </source>
</reference>
<dbReference type="OrthoDB" id="9763744at2"/>
<comment type="subcellular location">
    <subcellularLocation>
        <location evidence="1">Cell membrane</location>
        <topology evidence="1">Multi-pass membrane protein</topology>
    </subcellularLocation>
</comment>
<dbReference type="PROSITE" id="PS50929">
    <property type="entry name" value="ABC_TM1F"/>
    <property type="match status" value="1"/>
</dbReference>
<dbReference type="InterPro" id="IPR017871">
    <property type="entry name" value="ABC_transporter-like_CS"/>
</dbReference>
<keyword evidence="6 8" id="KW-1133">Transmembrane helix</keyword>
<dbReference type="AlphaFoldDB" id="A0A0K1P7C5"/>
<gene>
    <name evidence="11" type="ORF">STURON_00561</name>
</gene>
<evidence type="ECO:0000256" key="4">
    <source>
        <dbReference type="ARBA" id="ARBA00022741"/>
    </source>
</evidence>
<dbReference type="InterPro" id="IPR027417">
    <property type="entry name" value="P-loop_NTPase"/>
</dbReference>
<dbReference type="PROSITE" id="PS50893">
    <property type="entry name" value="ABC_TRANSPORTER_2"/>
    <property type="match status" value="1"/>
</dbReference>
<proteinExistence type="inferred from homology"/>
<feature type="domain" description="ABC transmembrane type-1" evidence="10">
    <location>
        <begin position="28"/>
        <end position="333"/>
    </location>
</feature>
<evidence type="ECO:0000256" key="8">
    <source>
        <dbReference type="SAM" id="Phobius"/>
    </source>
</evidence>
<dbReference type="EMBL" id="CP012328">
    <property type="protein sequence ID" value="AKU79807.1"/>
    <property type="molecule type" value="Genomic_DNA"/>
</dbReference>
<dbReference type="PATRIC" id="fig|216946.3.peg.564"/>
<dbReference type="PANTHER" id="PTHR24221">
    <property type="entry name" value="ATP-BINDING CASSETTE SUB-FAMILY B"/>
    <property type="match status" value="1"/>
</dbReference>
<feature type="transmembrane region" description="Helical" evidence="8">
    <location>
        <begin position="310"/>
        <end position="332"/>
    </location>
</feature>
<evidence type="ECO:0000259" key="10">
    <source>
        <dbReference type="PROSITE" id="PS50929"/>
    </source>
</evidence>
<dbReference type="STRING" id="216946.STURO_v1c05590"/>
<dbReference type="InterPro" id="IPR003439">
    <property type="entry name" value="ABC_transporter-like_ATP-bd"/>
</dbReference>
<organism evidence="11 12">
    <name type="scientific">Spiroplasma turonicum</name>
    <dbReference type="NCBI Taxonomy" id="216946"/>
    <lineage>
        <taxon>Bacteria</taxon>
        <taxon>Bacillati</taxon>
        <taxon>Mycoplasmatota</taxon>
        <taxon>Mollicutes</taxon>
        <taxon>Entomoplasmatales</taxon>
        <taxon>Spiroplasmataceae</taxon>
        <taxon>Spiroplasma</taxon>
    </lineage>
</organism>
<keyword evidence="12" id="KW-1185">Reference proteome</keyword>
<dbReference type="Proteomes" id="UP000067243">
    <property type="component" value="Chromosome"/>
</dbReference>
<dbReference type="RefSeq" id="WP_075048398.1">
    <property type="nucleotide sequence ID" value="NZ_CP012328.1"/>
</dbReference>
<dbReference type="InterPro" id="IPR011527">
    <property type="entry name" value="ABC1_TM_dom"/>
</dbReference>
<dbReference type="Pfam" id="PF00664">
    <property type="entry name" value="ABC_membrane"/>
    <property type="match status" value="1"/>
</dbReference>
<evidence type="ECO:0000313" key="11">
    <source>
        <dbReference type="EMBL" id="AKU79807.1"/>
    </source>
</evidence>
<protein>
    <submittedName>
        <fullName evidence="11">ABC transporter ATP-binding protein/permease</fullName>
    </submittedName>
</protein>
<dbReference type="FunFam" id="3.40.50.300:FF:000218">
    <property type="entry name" value="Multidrug ABC transporter ATP-binding protein"/>
    <property type="match status" value="1"/>
</dbReference>
<dbReference type="SMART" id="SM00382">
    <property type="entry name" value="AAA"/>
    <property type="match status" value="1"/>
</dbReference>
<feature type="domain" description="ABC transporter" evidence="9">
    <location>
        <begin position="367"/>
        <end position="605"/>
    </location>
</feature>
<comment type="similarity">
    <text evidence="2">Belongs to the ABC transporter superfamily.</text>
</comment>
<dbReference type="Gene3D" id="3.40.50.300">
    <property type="entry name" value="P-loop containing nucleotide triphosphate hydrolases"/>
    <property type="match status" value="1"/>
</dbReference>
<sequence length="610" mass="70080">MKNKSGSNKGPFIKILFYYYNKEWVLSLTLLVLCLIIVLCSILLPILTYQLTVSITQKLSYKIGEQEDLDNLLYYWNLDIYILIYLSIADILIYCLVSYFYELVSYNLGRKIEIYLRNKSLEKLVNQDISYFSNKKTGEILTKVINDTQIVGDQAIQVPLQLGVSILEIIAASIMMIIFSWAIGLLALTIFIIAILAMFISFFVTRKKVYKVRNTITQINGDVTDRLNSIRLIKSSGTESYETNRFNKIHKKYYNESKKVNSNQALMLTIIWGSIFILNFSTILFSIYFYGFSENPYDGLDFFKYKFASFQLAESMLTWPLLQIMNALFGLINASVASERILNTINSKSLLKLNKKTIKLKEIDGDIKFINVNFAYPDKPNKCILKDFTFTFKKGKSYAIVGETGCGKSTIIKLILRYYDPTNGEIKINKYIDLKSINLSKYLGYIGYVEQEPQILYGDVYENIKYGNFKAAKYAIKKACKKAELHHLIMSWPDQYNTILGERGFMLSGGQKQRLIIARMFLKNPKILLLDEATSALDSIVEKEIQTKLEHLMKDRTTIVVAHRLTTIKNVDEIIVLGKDGKGILQKGNYSKLKKQKGPFKKIYEASLID</sequence>
<feature type="transmembrane region" description="Helical" evidence="8">
    <location>
        <begin position="80"/>
        <end position="101"/>
    </location>
</feature>
<feature type="transmembrane region" description="Helical" evidence="8">
    <location>
        <begin position="158"/>
        <end position="179"/>
    </location>
</feature>
<dbReference type="Pfam" id="PF00005">
    <property type="entry name" value="ABC_tran"/>
    <property type="match status" value="1"/>
</dbReference>
<evidence type="ECO:0000256" key="5">
    <source>
        <dbReference type="ARBA" id="ARBA00022840"/>
    </source>
</evidence>
<feature type="transmembrane region" description="Helical" evidence="8">
    <location>
        <begin position="185"/>
        <end position="204"/>
    </location>
</feature>
<keyword evidence="3 8" id="KW-0812">Transmembrane</keyword>
<dbReference type="KEGG" id="stur:STURON_00561"/>
<evidence type="ECO:0000256" key="3">
    <source>
        <dbReference type="ARBA" id="ARBA00022692"/>
    </source>
</evidence>
<dbReference type="GO" id="GO:0005524">
    <property type="term" value="F:ATP binding"/>
    <property type="evidence" value="ECO:0007669"/>
    <property type="project" value="UniProtKB-KW"/>
</dbReference>
<name>A0A0K1P7C5_9MOLU</name>
<accession>A0A0K1P7C5</accession>
<evidence type="ECO:0000256" key="2">
    <source>
        <dbReference type="ARBA" id="ARBA00005417"/>
    </source>
</evidence>
<evidence type="ECO:0000313" key="12">
    <source>
        <dbReference type="Proteomes" id="UP000067243"/>
    </source>
</evidence>
<keyword evidence="4" id="KW-0547">Nucleotide-binding</keyword>
<dbReference type="Gene3D" id="1.20.1560.10">
    <property type="entry name" value="ABC transporter type 1, transmembrane domain"/>
    <property type="match status" value="1"/>
</dbReference>
<dbReference type="CDD" id="cd07346">
    <property type="entry name" value="ABC_6TM_exporters"/>
    <property type="match status" value="1"/>
</dbReference>
<dbReference type="InterPro" id="IPR036640">
    <property type="entry name" value="ABC1_TM_sf"/>
</dbReference>
<evidence type="ECO:0000259" key="9">
    <source>
        <dbReference type="PROSITE" id="PS50893"/>
    </source>
</evidence>
<dbReference type="GO" id="GO:0140359">
    <property type="term" value="F:ABC-type transporter activity"/>
    <property type="evidence" value="ECO:0007669"/>
    <property type="project" value="InterPro"/>
</dbReference>
<evidence type="ECO:0000256" key="6">
    <source>
        <dbReference type="ARBA" id="ARBA00022989"/>
    </source>
</evidence>